<keyword evidence="1" id="KW-0472">Membrane</keyword>
<comment type="caution">
    <text evidence="3">The sequence shown here is derived from an EMBL/GenBank/DDBJ whole genome shotgun (WGS) entry which is preliminary data.</text>
</comment>
<feature type="domain" description="PelD GGDEF" evidence="2">
    <location>
        <begin position="299"/>
        <end position="390"/>
    </location>
</feature>
<feature type="transmembrane region" description="Helical" evidence="1">
    <location>
        <begin position="43"/>
        <end position="74"/>
    </location>
</feature>
<organism evidence="3 4">
    <name type="scientific">Persephonella atlantica</name>
    <dbReference type="NCBI Taxonomy" id="2699429"/>
    <lineage>
        <taxon>Bacteria</taxon>
        <taxon>Pseudomonadati</taxon>
        <taxon>Aquificota</taxon>
        <taxon>Aquificia</taxon>
        <taxon>Aquificales</taxon>
        <taxon>Hydrogenothermaceae</taxon>
        <taxon>Persephonella</taxon>
    </lineage>
</organism>
<sequence>MSKNFYRILVESFLLSLGFILLGYVWNSEDPLFLFIEGKITPYVFVIAILTLYYGLISGFVSILVFGVSIYFMYEKFPYDTFFWYTLLMFVFSEFHYMWKRKLDRTEEENRYLKNKIENLGRNYFMLKISHDQIERNYVLKPLSIRSVLKEIRKMILEKDRDLYKNFLMLIARFTNIDSCSLYVKKDGNFVEVSKVGKGAKWNKKDPLLQKALEDKTSVYLSVAAQEKEYSSEYLAVLPVTDIYGDVKGVLLINDIPFLSLNKDNLLSISVFLTYLFDEISIEKEVGQFIERYPEIDSYFIKELEKLIELNRKFSIESSIIVFSQQKTRYIEAVFVQIEKSLRGLDLSTRCSYGEKEKLVVLLPFTNEVSSIDFIERINQRLKDTFGEDIGIESRMLTVEESIEIVLEKIRNI</sequence>
<name>A0ABS1GHH9_9AQUI</name>
<dbReference type="Gene3D" id="3.30.450.40">
    <property type="match status" value="1"/>
</dbReference>
<protein>
    <recommendedName>
        <fullName evidence="2">PelD GGDEF domain-containing protein</fullName>
    </recommendedName>
</protein>
<keyword evidence="1" id="KW-1133">Transmembrane helix</keyword>
<evidence type="ECO:0000313" key="4">
    <source>
        <dbReference type="Proteomes" id="UP000772812"/>
    </source>
</evidence>
<dbReference type="InterPro" id="IPR038367">
    <property type="entry name" value="PelD_GGDEF_sf"/>
</dbReference>
<dbReference type="Proteomes" id="UP000772812">
    <property type="component" value="Unassembled WGS sequence"/>
</dbReference>
<evidence type="ECO:0000256" key="1">
    <source>
        <dbReference type="SAM" id="Phobius"/>
    </source>
</evidence>
<dbReference type="EMBL" id="JAACYA010000001">
    <property type="protein sequence ID" value="MBK3332336.1"/>
    <property type="molecule type" value="Genomic_DNA"/>
</dbReference>
<dbReference type="InterPro" id="IPR031583">
    <property type="entry name" value="PelD_GGDEF"/>
</dbReference>
<dbReference type="Gene3D" id="3.30.70.2880">
    <property type="match status" value="1"/>
</dbReference>
<keyword evidence="1" id="KW-0812">Transmembrane</keyword>
<dbReference type="RefSeq" id="WP_200673714.1">
    <property type="nucleotide sequence ID" value="NZ_JAACYA010000001.1"/>
</dbReference>
<feature type="transmembrane region" description="Helical" evidence="1">
    <location>
        <begin position="81"/>
        <end position="99"/>
    </location>
</feature>
<keyword evidence="4" id="KW-1185">Reference proteome</keyword>
<proteinExistence type="predicted"/>
<gene>
    <name evidence="3" type="ORF">GWK41_04550</name>
</gene>
<dbReference type="Pfam" id="PF16963">
    <property type="entry name" value="PelD_GGDEF"/>
    <property type="match status" value="1"/>
</dbReference>
<accession>A0ABS1GHH9</accession>
<evidence type="ECO:0000313" key="3">
    <source>
        <dbReference type="EMBL" id="MBK3332336.1"/>
    </source>
</evidence>
<reference evidence="3 4" key="1">
    <citation type="journal article" date="2021" name="Syst. Appl. Microbiol.">
        <title>Persephonella atlantica sp. nov.: How to adapt to physico-chemical gradients in high temperature hydrothermal habitats.</title>
        <authorList>
            <person name="Francois D.X."/>
            <person name="Godfroy A."/>
            <person name="Mathien C."/>
            <person name="Aube J."/>
            <person name="Cathalot C."/>
            <person name="Lesongeur F."/>
            <person name="L'Haridon S."/>
            <person name="Philippon X."/>
            <person name="Roussel E.G."/>
        </authorList>
    </citation>
    <scope>NUCLEOTIDE SEQUENCE [LARGE SCALE GENOMIC DNA]</scope>
    <source>
        <strain evidence="3 4">MO1340</strain>
    </source>
</reference>
<dbReference type="InterPro" id="IPR029016">
    <property type="entry name" value="GAF-like_dom_sf"/>
</dbReference>
<evidence type="ECO:0000259" key="2">
    <source>
        <dbReference type="Pfam" id="PF16963"/>
    </source>
</evidence>